<accession>A0ABY6V1X5</accession>
<organism evidence="1 2">
    <name type="scientific">Bionectria ochroleuca</name>
    <name type="common">Gliocladium roseum</name>
    <dbReference type="NCBI Taxonomy" id="29856"/>
    <lineage>
        <taxon>Eukaryota</taxon>
        <taxon>Fungi</taxon>
        <taxon>Dikarya</taxon>
        <taxon>Ascomycota</taxon>
        <taxon>Pezizomycotina</taxon>
        <taxon>Sordariomycetes</taxon>
        <taxon>Hypocreomycetidae</taxon>
        <taxon>Hypocreales</taxon>
        <taxon>Bionectriaceae</taxon>
        <taxon>Clonostachys</taxon>
    </lineage>
</organism>
<evidence type="ECO:0000313" key="2">
    <source>
        <dbReference type="Proteomes" id="UP000766486"/>
    </source>
</evidence>
<keyword evidence="2" id="KW-1185">Reference proteome</keyword>
<sequence>MGTRLSRRADLVSPDRSYRTEFGQFYVTNLKGSNYANLSYVYRAKFVLAQACSTVGETNDGQFSSGKCHELGQDLLGDRIQLTASDLNGNGIGDWVFWTLDGGIPKLVPVYNHAKVVDFLSSAEDLMGLKTLLTYGCMSDPRGYTPGVDWKKYTYSSAVNSAPYRVPIKKSYAKARTKFLGRGWQGFKEVNMLDDTDSVFMTETYHQTWPLTGIKKQIGTKRSEAKLLKSVLSS</sequence>
<gene>
    <name evidence="1" type="ORF">CLO192961_LOCUS462900</name>
</gene>
<dbReference type="EMBL" id="CABFNS010000936">
    <property type="protein sequence ID" value="VUC37132.1"/>
    <property type="molecule type" value="Genomic_DNA"/>
</dbReference>
<protein>
    <recommendedName>
        <fullName evidence="3">Rhamnogalacturonan lyase domain-containing protein</fullName>
    </recommendedName>
</protein>
<dbReference type="Proteomes" id="UP000766486">
    <property type="component" value="Unassembled WGS sequence"/>
</dbReference>
<evidence type="ECO:0008006" key="3">
    <source>
        <dbReference type="Google" id="ProtNLM"/>
    </source>
</evidence>
<comment type="caution">
    <text evidence="1">The sequence shown here is derived from an EMBL/GenBank/DDBJ whole genome shotgun (WGS) entry which is preliminary data.</text>
</comment>
<evidence type="ECO:0000313" key="1">
    <source>
        <dbReference type="EMBL" id="VUC37132.1"/>
    </source>
</evidence>
<proteinExistence type="predicted"/>
<name>A0ABY6V1X5_BIOOC</name>
<reference evidence="1 2" key="1">
    <citation type="submission" date="2019-06" db="EMBL/GenBank/DDBJ databases">
        <authorList>
            <person name="Broberg M."/>
        </authorList>
    </citation>
    <scope>NUCLEOTIDE SEQUENCE [LARGE SCALE GENOMIC DNA]</scope>
</reference>